<organism evidence="2 3">
    <name type="scientific">Pseudogymnoascus verrucosus</name>
    <dbReference type="NCBI Taxonomy" id="342668"/>
    <lineage>
        <taxon>Eukaryota</taxon>
        <taxon>Fungi</taxon>
        <taxon>Dikarya</taxon>
        <taxon>Ascomycota</taxon>
        <taxon>Pezizomycotina</taxon>
        <taxon>Leotiomycetes</taxon>
        <taxon>Thelebolales</taxon>
        <taxon>Thelebolaceae</taxon>
        <taxon>Pseudogymnoascus</taxon>
    </lineage>
</organism>
<reference evidence="3" key="2">
    <citation type="journal article" date="2018" name="Nat. Commun.">
        <title>Extreme sensitivity to ultraviolet light in the fungal pathogen causing white-nose syndrome of bats.</title>
        <authorList>
            <person name="Palmer J.M."/>
            <person name="Drees K.P."/>
            <person name="Foster J.T."/>
            <person name="Lindner D.L."/>
        </authorList>
    </citation>
    <scope>NUCLEOTIDE SEQUENCE [LARGE SCALE GENOMIC DNA]</scope>
    <source>
        <strain evidence="3">UAMH 10579</strain>
    </source>
</reference>
<dbReference type="OrthoDB" id="3358750at2759"/>
<dbReference type="AlphaFoldDB" id="A0A1B8GWI1"/>
<evidence type="ECO:0000313" key="2">
    <source>
        <dbReference type="EMBL" id="OBU00213.1"/>
    </source>
</evidence>
<evidence type="ECO:0000256" key="1">
    <source>
        <dbReference type="SAM" id="MobiDB-lite"/>
    </source>
</evidence>
<feature type="compositionally biased region" description="Basic and acidic residues" evidence="1">
    <location>
        <begin position="16"/>
        <end position="73"/>
    </location>
</feature>
<name>A0A1B8GWI1_9PEZI</name>
<accession>A0A1B8GWI1</accession>
<dbReference type="STRING" id="342668.A0A1B8GWI1"/>
<evidence type="ECO:0000313" key="3">
    <source>
        <dbReference type="Proteomes" id="UP000091956"/>
    </source>
</evidence>
<dbReference type="PANTHER" id="PTHR39475:SF1">
    <property type="entry name" value="CONIDIATION-SPECIFIC PROTEIN 6"/>
    <property type="match status" value="1"/>
</dbReference>
<dbReference type="RefSeq" id="XP_018133945.1">
    <property type="nucleotide sequence ID" value="XM_018271112.2"/>
</dbReference>
<dbReference type="GeneID" id="28834979"/>
<gene>
    <name evidence="2" type="ORF">VE01_01593</name>
</gene>
<proteinExistence type="predicted"/>
<dbReference type="EMBL" id="KV460209">
    <property type="protein sequence ID" value="OBU00213.1"/>
    <property type="molecule type" value="Genomic_DNA"/>
</dbReference>
<keyword evidence="3" id="KW-1185">Reference proteome</keyword>
<dbReference type="Proteomes" id="UP000091956">
    <property type="component" value="Unassembled WGS sequence"/>
</dbReference>
<reference evidence="2 3" key="1">
    <citation type="submission" date="2016-03" db="EMBL/GenBank/DDBJ databases">
        <title>Comparative genomics of Pseudogymnoascus destructans, the fungus causing white-nose syndrome of bats.</title>
        <authorList>
            <person name="Palmer J.M."/>
            <person name="Drees K.P."/>
            <person name="Foster J.T."/>
            <person name="Lindner D.L."/>
        </authorList>
    </citation>
    <scope>NUCLEOTIDE SEQUENCE [LARGE SCALE GENOMIC DNA]</scope>
    <source>
        <strain evidence="2 3">UAMH 10579</strain>
    </source>
</reference>
<feature type="region of interest" description="Disordered" evidence="1">
    <location>
        <begin position="1"/>
        <end position="93"/>
    </location>
</feature>
<sequence>MARLSHVGNPSVYEAGDQRGPRTEAEQRQHDIEVMKDTGHTSKKAAEHEHRTSQQRREFPHKREEEKETEMLKIDPTLPAQMHSNEPSRGAKIDKVLKNEDEAEIRQKDEAVAF</sequence>
<dbReference type="PANTHER" id="PTHR39475">
    <property type="entry name" value="CONIDIATION-SPECIFIC PROTEIN 6"/>
    <property type="match status" value="1"/>
</dbReference>
<protein>
    <submittedName>
        <fullName evidence="2">Uncharacterized protein</fullName>
    </submittedName>
</protein>